<reference evidence="2 3" key="1">
    <citation type="submission" date="2023-07" db="EMBL/GenBank/DDBJ databases">
        <title>Genomic Encyclopedia of Type Strains, Phase IV (KMG-IV): sequencing the most valuable type-strain genomes for metagenomic binning, comparative biology and taxonomic classification.</title>
        <authorList>
            <person name="Goeker M."/>
        </authorList>
    </citation>
    <scope>NUCLEOTIDE SEQUENCE [LARGE SCALE GENOMIC DNA]</scope>
    <source>
        <strain evidence="2 3">DSM 45903</strain>
    </source>
</reference>
<dbReference type="RefSeq" id="WP_309864279.1">
    <property type="nucleotide sequence ID" value="NZ_JAVDQG010000003.1"/>
</dbReference>
<evidence type="ECO:0000313" key="2">
    <source>
        <dbReference type="EMBL" id="MDR6225506.1"/>
    </source>
</evidence>
<sequence>MKLSMESKQIPVIVCLMAAVVMSVILLPTSAFAASHSYDAKFERRIYIGGGTGKYFNTNNLSMSYNNKSNKTIRILVHDHTKRIPVRVYEGYICGKCTGARALVSNRQGKYKIALYNHSRSGTAHVTGKVNY</sequence>
<dbReference type="Proteomes" id="UP001185012">
    <property type="component" value="Unassembled WGS sequence"/>
</dbReference>
<keyword evidence="3" id="KW-1185">Reference proteome</keyword>
<name>A0ABU1IL58_9BACL</name>
<organism evidence="2 3">
    <name type="scientific">Desmospora profundinema</name>
    <dbReference type="NCBI Taxonomy" id="1571184"/>
    <lineage>
        <taxon>Bacteria</taxon>
        <taxon>Bacillati</taxon>
        <taxon>Bacillota</taxon>
        <taxon>Bacilli</taxon>
        <taxon>Bacillales</taxon>
        <taxon>Thermoactinomycetaceae</taxon>
        <taxon>Desmospora</taxon>
    </lineage>
</organism>
<protein>
    <submittedName>
        <fullName evidence="2">Uncharacterized protein</fullName>
    </submittedName>
</protein>
<feature type="chain" id="PRO_5045174123" evidence="1">
    <location>
        <begin position="34"/>
        <end position="132"/>
    </location>
</feature>
<dbReference type="EMBL" id="JAVDQG010000003">
    <property type="protein sequence ID" value="MDR6225506.1"/>
    <property type="molecule type" value="Genomic_DNA"/>
</dbReference>
<gene>
    <name evidence="2" type="ORF">JOE21_001504</name>
</gene>
<comment type="caution">
    <text evidence="2">The sequence shown here is derived from an EMBL/GenBank/DDBJ whole genome shotgun (WGS) entry which is preliminary data.</text>
</comment>
<proteinExistence type="predicted"/>
<keyword evidence="1" id="KW-0732">Signal</keyword>
<evidence type="ECO:0000256" key="1">
    <source>
        <dbReference type="SAM" id="SignalP"/>
    </source>
</evidence>
<evidence type="ECO:0000313" key="3">
    <source>
        <dbReference type="Proteomes" id="UP001185012"/>
    </source>
</evidence>
<feature type="signal peptide" evidence="1">
    <location>
        <begin position="1"/>
        <end position="33"/>
    </location>
</feature>
<accession>A0ABU1IL58</accession>